<dbReference type="AlphaFoldDB" id="A0A2G1QNP8"/>
<comment type="caution">
    <text evidence="7">The sequence shown here is derived from an EMBL/GenBank/DDBJ whole genome shotgun (WGS) entry which is preliminary data.</text>
</comment>
<dbReference type="GO" id="GO:0000976">
    <property type="term" value="F:transcription cis-regulatory region binding"/>
    <property type="evidence" value="ECO:0007669"/>
    <property type="project" value="TreeGrafter"/>
</dbReference>
<dbReference type="Proteomes" id="UP000221168">
    <property type="component" value="Unassembled WGS sequence"/>
</dbReference>
<dbReference type="Pfam" id="PF00440">
    <property type="entry name" value="TetR_N"/>
    <property type="match status" value="1"/>
</dbReference>
<keyword evidence="1" id="KW-0805">Transcription regulation</keyword>
<dbReference type="InterPro" id="IPR036271">
    <property type="entry name" value="Tet_transcr_reg_TetR-rel_C_sf"/>
</dbReference>
<dbReference type="Gene3D" id="1.10.357.10">
    <property type="entry name" value="Tetracycline Repressor, domain 2"/>
    <property type="match status" value="1"/>
</dbReference>
<evidence type="ECO:0000313" key="8">
    <source>
        <dbReference type="Proteomes" id="UP000221168"/>
    </source>
</evidence>
<evidence type="ECO:0000313" key="7">
    <source>
        <dbReference type="EMBL" id="PHP67091.1"/>
    </source>
</evidence>
<gene>
    <name evidence="7" type="ORF">CSC94_11115</name>
</gene>
<accession>A0A2G1QNP8</accession>
<feature type="region of interest" description="Disordered" evidence="5">
    <location>
        <begin position="1"/>
        <end position="25"/>
    </location>
</feature>
<dbReference type="RefSeq" id="WP_099306411.1">
    <property type="nucleotide sequence ID" value="NZ_PDVP01000005.1"/>
</dbReference>
<dbReference type="PROSITE" id="PS50977">
    <property type="entry name" value="HTH_TETR_2"/>
    <property type="match status" value="1"/>
</dbReference>
<dbReference type="Gene3D" id="1.10.10.60">
    <property type="entry name" value="Homeodomain-like"/>
    <property type="match status" value="1"/>
</dbReference>
<evidence type="ECO:0000259" key="6">
    <source>
        <dbReference type="PROSITE" id="PS50977"/>
    </source>
</evidence>
<keyword evidence="3" id="KW-0804">Transcription</keyword>
<evidence type="ECO:0000256" key="4">
    <source>
        <dbReference type="PROSITE-ProRule" id="PRU00335"/>
    </source>
</evidence>
<dbReference type="SUPFAM" id="SSF46689">
    <property type="entry name" value="Homeodomain-like"/>
    <property type="match status" value="1"/>
</dbReference>
<dbReference type="PANTHER" id="PTHR30055:SF234">
    <property type="entry name" value="HTH-TYPE TRANSCRIPTIONAL REGULATOR BETI"/>
    <property type="match status" value="1"/>
</dbReference>
<dbReference type="EMBL" id="PDVP01000005">
    <property type="protein sequence ID" value="PHP67091.1"/>
    <property type="molecule type" value="Genomic_DNA"/>
</dbReference>
<dbReference type="SUPFAM" id="SSF48498">
    <property type="entry name" value="Tetracyclin repressor-like, C-terminal domain"/>
    <property type="match status" value="1"/>
</dbReference>
<dbReference type="InterPro" id="IPR050109">
    <property type="entry name" value="HTH-type_TetR-like_transc_reg"/>
</dbReference>
<name>A0A2G1QNP8_9HYPH</name>
<dbReference type="InterPro" id="IPR001647">
    <property type="entry name" value="HTH_TetR"/>
</dbReference>
<evidence type="ECO:0000256" key="3">
    <source>
        <dbReference type="ARBA" id="ARBA00023163"/>
    </source>
</evidence>
<feature type="DNA-binding region" description="H-T-H motif" evidence="4">
    <location>
        <begin position="70"/>
        <end position="89"/>
    </location>
</feature>
<feature type="domain" description="HTH tetR-type" evidence="6">
    <location>
        <begin position="47"/>
        <end position="107"/>
    </location>
</feature>
<evidence type="ECO:0000256" key="1">
    <source>
        <dbReference type="ARBA" id="ARBA00023015"/>
    </source>
</evidence>
<dbReference type="GO" id="GO:0003700">
    <property type="term" value="F:DNA-binding transcription factor activity"/>
    <property type="evidence" value="ECO:0007669"/>
    <property type="project" value="TreeGrafter"/>
</dbReference>
<dbReference type="InterPro" id="IPR009057">
    <property type="entry name" value="Homeodomain-like_sf"/>
</dbReference>
<reference evidence="7 8" key="1">
    <citation type="submission" date="2017-10" db="EMBL/GenBank/DDBJ databases">
        <title>Sedimentibacterium mangrovi gen. nov., sp. nov., a novel member of family Phyllobacteriacea isolated from mangrove sediment.</title>
        <authorList>
            <person name="Liao H."/>
            <person name="Tian Y."/>
        </authorList>
    </citation>
    <scope>NUCLEOTIDE SEQUENCE [LARGE SCALE GENOMIC DNA]</scope>
    <source>
        <strain evidence="7 8">X9-2-2</strain>
    </source>
</reference>
<organism evidence="7 8">
    <name type="scientific">Zhengella mangrovi</name>
    <dbReference type="NCBI Taxonomy" id="1982044"/>
    <lineage>
        <taxon>Bacteria</taxon>
        <taxon>Pseudomonadati</taxon>
        <taxon>Pseudomonadota</taxon>
        <taxon>Alphaproteobacteria</taxon>
        <taxon>Hyphomicrobiales</taxon>
        <taxon>Notoacmeibacteraceae</taxon>
        <taxon>Zhengella</taxon>
    </lineage>
</organism>
<sequence>MAGHMAQTKSGDRETTPTADRGGTGAAADMSYAALLDTATTQGRKTERTRARLTAACCRLMQAPGEPVPTVAAICREAGVAHGTFYLHFADRADCAGAVLAGFAAFLKDAMHAASAAQADDPVRAATAAYVRLFRAHAGLMRHMAGGLDAMPQCRAAFQDLNAQWAATVAGAMLRKAGALPPDEITRRAYALGGMVDQYLVQWLLLEDAALARLSQDEDAVIETLTTLWKKGMEP</sequence>
<keyword evidence="2 4" id="KW-0238">DNA-binding</keyword>
<proteinExistence type="predicted"/>
<dbReference type="OrthoDB" id="9808189at2"/>
<evidence type="ECO:0000256" key="2">
    <source>
        <dbReference type="ARBA" id="ARBA00023125"/>
    </source>
</evidence>
<evidence type="ECO:0000256" key="5">
    <source>
        <dbReference type="SAM" id="MobiDB-lite"/>
    </source>
</evidence>
<protein>
    <submittedName>
        <fullName evidence="7">TetR family transcriptional regulator</fullName>
    </submittedName>
</protein>
<keyword evidence="8" id="KW-1185">Reference proteome</keyword>
<dbReference type="PANTHER" id="PTHR30055">
    <property type="entry name" value="HTH-TYPE TRANSCRIPTIONAL REGULATOR RUTR"/>
    <property type="match status" value="1"/>
</dbReference>